<dbReference type="EMBL" id="JAZDUA010000003">
    <property type="protein sequence ID" value="KAK7874298.1"/>
    <property type="molecule type" value="Genomic_DNA"/>
</dbReference>
<feature type="compositionally biased region" description="Polar residues" evidence="1">
    <location>
        <begin position="430"/>
        <end position="453"/>
    </location>
</feature>
<feature type="compositionally biased region" description="Polar residues" evidence="1">
    <location>
        <begin position="508"/>
        <end position="517"/>
    </location>
</feature>
<dbReference type="Proteomes" id="UP001378592">
    <property type="component" value="Unassembled WGS sequence"/>
</dbReference>
<feature type="compositionally biased region" description="Polar residues" evidence="1">
    <location>
        <begin position="220"/>
        <end position="231"/>
    </location>
</feature>
<feature type="compositionally biased region" description="Polar residues" evidence="1">
    <location>
        <begin position="246"/>
        <end position="255"/>
    </location>
</feature>
<gene>
    <name evidence="2" type="ORF">R5R35_007778</name>
</gene>
<evidence type="ECO:0000256" key="1">
    <source>
        <dbReference type="SAM" id="MobiDB-lite"/>
    </source>
</evidence>
<feature type="compositionally biased region" description="Basic residues" evidence="1">
    <location>
        <begin position="475"/>
        <end position="491"/>
    </location>
</feature>
<feature type="region of interest" description="Disordered" evidence="1">
    <location>
        <begin position="345"/>
        <end position="377"/>
    </location>
</feature>
<feature type="compositionally biased region" description="Basic and acidic residues" evidence="1">
    <location>
        <begin position="347"/>
        <end position="356"/>
    </location>
</feature>
<feature type="compositionally biased region" description="Polar residues" evidence="1">
    <location>
        <begin position="357"/>
        <end position="369"/>
    </location>
</feature>
<accession>A0AAN9W153</accession>
<dbReference type="AlphaFoldDB" id="A0AAN9W153"/>
<evidence type="ECO:0000313" key="3">
    <source>
        <dbReference type="Proteomes" id="UP001378592"/>
    </source>
</evidence>
<comment type="caution">
    <text evidence="2">The sequence shown here is derived from an EMBL/GenBank/DDBJ whole genome shotgun (WGS) entry which is preliminary data.</text>
</comment>
<sequence length="697" mass="78493">MHHATLPQKNTPNNMSRLDIAQQILKRLTVDIQAQHARICDNTYKSCHLSENSQQPIDAVSHVPEELEETNTQLGSVSLIIQKNQGIVNPLAASSSTQESPEISVESSQPASTVTWKFWHPQSSSWVSLSLPEKNAHEMLQSAEPVKRNFENLLQSALNVRNPSINADPKLTEKGVFPNSMSLAPEIPNEQEQNINEQLRNEPADVELRFEDPQDRVTTFLNKGNDTTLSSEEIPATNVQYPERTNVPQIQSSSEGKPPPQSPVDESQTCSAIPVEKPSNDHRDPNIKTGGTSPEDNALLNMHLTSSVVWRLWEPNSGSWVSLNISKGNPEQVIEQVNIQDANLETETGKSTEGPKENSTPNSSINENTVIPKGENISSTTQTQKLEASLMILNHFSKTETQTAQLDNGIDSESKELYLSNFVIKPLTPNLQSGQQSPVLTNDIWSDSPTSHLESTDAETWGVWPTSSLESLSVRKTRSIKRSSSHRRRQKSSNADTPRKNIAGTTRLRGSQSNTRADATDERNLLRYPSGPKTSPRSELAIKRWLQRRQVPSSGTKTFLRSELAIKRCLQRRQVPSMNARSNHRLKFERWRRQRSLVNTDYHRQYHQMRRSSVSPHENFTARSAEEANLNSVETPSLLLLCLTADSSLLPRARYQRSNKKQYCIIQNTTTKKFGNPEQVPWKRASRQWRKNLATDK</sequence>
<proteinExistence type="predicted"/>
<protein>
    <submittedName>
        <fullName evidence="2">Uncharacterized protein</fullName>
    </submittedName>
</protein>
<evidence type="ECO:0000313" key="2">
    <source>
        <dbReference type="EMBL" id="KAK7874298.1"/>
    </source>
</evidence>
<reference evidence="2 3" key="1">
    <citation type="submission" date="2024-03" db="EMBL/GenBank/DDBJ databases">
        <title>The genome assembly and annotation of the cricket Gryllus longicercus Weissman &amp; Gray.</title>
        <authorList>
            <person name="Szrajer S."/>
            <person name="Gray D."/>
            <person name="Ylla G."/>
        </authorList>
    </citation>
    <scope>NUCLEOTIDE SEQUENCE [LARGE SCALE GENOMIC DNA]</scope>
    <source>
        <strain evidence="2">DAG 2021-001</strain>
        <tissue evidence="2">Whole body minus gut</tissue>
    </source>
</reference>
<feature type="region of interest" description="Disordered" evidence="1">
    <location>
        <begin position="220"/>
        <end position="299"/>
    </location>
</feature>
<keyword evidence="3" id="KW-1185">Reference proteome</keyword>
<feature type="region of interest" description="Disordered" evidence="1">
    <location>
        <begin position="430"/>
        <end position="460"/>
    </location>
</feature>
<organism evidence="2 3">
    <name type="scientific">Gryllus longicercus</name>
    <dbReference type="NCBI Taxonomy" id="2509291"/>
    <lineage>
        <taxon>Eukaryota</taxon>
        <taxon>Metazoa</taxon>
        <taxon>Ecdysozoa</taxon>
        <taxon>Arthropoda</taxon>
        <taxon>Hexapoda</taxon>
        <taxon>Insecta</taxon>
        <taxon>Pterygota</taxon>
        <taxon>Neoptera</taxon>
        <taxon>Polyneoptera</taxon>
        <taxon>Orthoptera</taxon>
        <taxon>Ensifera</taxon>
        <taxon>Gryllidea</taxon>
        <taxon>Grylloidea</taxon>
        <taxon>Gryllidae</taxon>
        <taxon>Gryllinae</taxon>
        <taxon>Gryllus</taxon>
    </lineage>
</organism>
<name>A0AAN9W153_9ORTH</name>
<feature type="region of interest" description="Disordered" evidence="1">
    <location>
        <begin position="474"/>
        <end position="539"/>
    </location>
</feature>